<dbReference type="PANTHER" id="PTHR11241:SF0">
    <property type="entry name" value="DEOXYURIDINE 5'-TRIPHOSPHATE NUCLEOTIDOHYDROLASE"/>
    <property type="match status" value="1"/>
</dbReference>
<dbReference type="SUPFAM" id="SSF51283">
    <property type="entry name" value="dUTPase-like"/>
    <property type="match status" value="1"/>
</dbReference>
<reference evidence="6 7" key="1">
    <citation type="journal article" date="2015" name="Genome Announc.">
        <title>Complete Genome Sequences of Four Novel Escherichia coli Bacteriophages Belonging to New Phage Groups.</title>
        <authorList>
            <person name="Carstens A.B."/>
            <person name="Kot W."/>
            <person name="Hansen L.H."/>
        </authorList>
    </citation>
    <scope>NUCLEOTIDE SEQUENCE [LARGE SCALE GENOMIC DNA]</scope>
</reference>
<feature type="domain" description="dUTPase-like" evidence="5">
    <location>
        <begin position="37"/>
        <end position="171"/>
    </location>
</feature>
<protein>
    <recommendedName>
        <fullName evidence="2">dUTP diphosphatase</fullName>
        <ecNumber evidence="2">3.6.1.23</ecNumber>
    </recommendedName>
</protein>
<evidence type="ECO:0000313" key="6">
    <source>
        <dbReference type="EMBL" id="AJT60543.1"/>
    </source>
</evidence>
<dbReference type="RefSeq" id="YP_009196852.1">
    <property type="nucleotide sequence ID" value="NC_028776.1"/>
</dbReference>
<evidence type="ECO:0000256" key="1">
    <source>
        <dbReference type="ARBA" id="ARBA00006581"/>
    </source>
</evidence>
<dbReference type="GO" id="GO:0046081">
    <property type="term" value="P:dUTP catabolic process"/>
    <property type="evidence" value="ECO:0007669"/>
    <property type="project" value="InterPro"/>
</dbReference>
<dbReference type="GO" id="GO:0006226">
    <property type="term" value="P:dUMP biosynthetic process"/>
    <property type="evidence" value="ECO:0007669"/>
    <property type="project" value="InterPro"/>
</dbReference>
<accession>A0A0D4DAB5</accession>
<dbReference type="Proteomes" id="UP000207637">
    <property type="component" value="Segment"/>
</dbReference>
<dbReference type="EMBL" id="KP064094">
    <property type="protein sequence ID" value="AJT60543.1"/>
    <property type="molecule type" value="Genomic_DNA"/>
</dbReference>
<keyword evidence="3 6" id="KW-0378">Hydrolase</keyword>
<dbReference type="CDD" id="cd07557">
    <property type="entry name" value="trimeric_dUTPase"/>
    <property type="match status" value="1"/>
</dbReference>
<sequence>MTDVLNNMHTISITNSSVTAASFAPTLLGVKRLTDSAILPSFASAGAACFDLHADLKSEDGCEQIIFSYEHIFRTGLAFDIPEGHALMVYSRSGHGFKNDVRLANCVGVIDSDYTGELKVKITIDNDGSFTVNHGDRIAQAMLIKLPSVQLVEVDELKTTERGVNGFGSTGTGELKKGNGKGWKLGDEQSNNFVPATNVVTSEEEVSLHPIMTSRYLK</sequence>
<dbReference type="OrthoDB" id="12539at10239"/>
<dbReference type="Pfam" id="PF00692">
    <property type="entry name" value="dUTPase"/>
    <property type="match status" value="1"/>
</dbReference>
<dbReference type="GeneID" id="26624069"/>
<dbReference type="KEGG" id="vg:26624069"/>
<comment type="similarity">
    <text evidence="1">Belongs to the dUTPase family.</text>
</comment>
<dbReference type="PANTHER" id="PTHR11241">
    <property type="entry name" value="DEOXYURIDINE 5'-TRIPHOSPHATE NUCLEOTIDOHYDROLASE"/>
    <property type="match status" value="1"/>
</dbReference>
<dbReference type="InterPro" id="IPR036157">
    <property type="entry name" value="dUTPase-like_sf"/>
</dbReference>
<evidence type="ECO:0000313" key="7">
    <source>
        <dbReference type="Proteomes" id="UP000207637"/>
    </source>
</evidence>
<dbReference type="NCBIfam" id="NF001862">
    <property type="entry name" value="PRK00601.1"/>
    <property type="match status" value="1"/>
</dbReference>
<evidence type="ECO:0000256" key="3">
    <source>
        <dbReference type="ARBA" id="ARBA00022801"/>
    </source>
</evidence>
<name>A0A0D4DAB5_9CAUD</name>
<dbReference type="InterPro" id="IPR033704">
    <property type="entry name" value="dUTPase_trimeric"/>
</dbReference>
<dbReference type="Gene3D" id="2.70.40.10">
    <property type="match status" value="1"/>
</dbReference>
<evidence type="ECO:0000259" key="5">
    <source>
        <dbReference type="Pfam" id="PF00692"/>
    </source>
</evidence>
<dbReference type="InterPro" id="IPR008181">
    <property type="entry name" value="dUTPase"/>
</dbReference>
<dbReference type="EC" id="3.6.1.23" evidence="2"/>
<organism evidence="6 7">
    <name type="scientific">Escherichia phage CAjan</name>
    <dbReference type="NCBI Taxonomy" id="1610828"/>
    <lineage>
        <taxon>Viruses</taxon>
        <taxon>Duplodnaviria</taxon>
        <taxon>Heunggongvirae</taxon>
        <taxon>Uroviricota</taxon>
        <taxon>Caudoviricetes</taxon>
        <taxon>Queuovirinae</taxon>
        <taxon>Seuratvirus</taxon>
        <taxon>Seuratvirus cajan</taxon>
    </lineage>
</organism>
<dbReference type="NCBIfam" id="TIGR00576">
    <property type="entry name" value="dut"/>
    <property type="match status" value="1"/>
</dbReference>
<evidence type="ECO:0000256" key="2">
    <source>
        <dbReference type="ARBA" id="ARBA00012379"/>
    </source>
</evidence>
<keyword evidence="7" id="KW-1185">Reference proteome</keyword>
<dbReference type="GO" id="GO:0000287">
    <property type="term" value="F:magnesium ion binding"/>
    <property type="evidence" value="ECO:0007669"/>
    <property type="project" value="InterPro"/>
</dbReference>
<dbReference type="GO" id="GO:0004170">
    <property type="term" value="F:dUTP diphosphatase activity"/>
    <property type="evidence" value="ECO:0007669"/>
    <property type="project" value="UniProtKB-EC"/>
</dbReference>
<proteinExistence type="inferred from homology"/>
<dbReference type="InterPro" id="IPR029054">
    <property type="entry name" value="dUTPase-like"/>
</dbReference>
<evidence type="ECO:0000256" key="4">
    <source>
        <dbReference type="ARBA" id="ARBA00023080"/>
    </source>
</evidence>
<keyword evidence="4" id="KW-0546">Nucleotide metabolism</keyword>